<accession>A0ABQ5IZ37</accession>
<keyword evidence="2" id="KW-0547">Nucleotide-binding</keyword>
<keyword evidence="2" id="KW-0067">ATP-binding</keyword>
<keyword evidence="2" id="KW-0378">Hydrolase</keyword>
<name>A0ABQ5IZ37_9ASTR</name>
<evidence type="ECO:0000313" key="3">
    <source>
        <dbReference type="Proteomes" id="UP001151760"/>
    </source>
</evidence>
<keyword evidence="2" id="KW-0347">Helicase</keyword>
<keyword evidence="3" id="KW-1185">Reference proteome</keyword>
<dbReference type="EMBL" id="BQNB010021306">
    <property type="protein sequence ID" value="GJU05005.1"/>
    <property type="molecule type" value="Genomic_DNA"/>
</dbReference>
<comment type="caution">
    <text evidence="2">The sequence shown here is derived from an EMBL/GenBank/DDBJ whole genome shotgun (WGS) entry which is preliminary data.</text>
</comment>
<reference evidence="2" key="2">
    <citation type="submission" date="2022-01" db="EMBL/GenBank/DDBJ databases">
        <authorList>
            <person name="Yamashiro T."/>
            <person name="Shiraishi A."/>
            <person name="Satake H."/>
            <person name="Nakayama K."/>
        </authorList>
    </citation>
    <scope>NUCLEOTIDE SEQUENCE</scope>
</reference>
<dbReference type="GO" id="GO:0004386">
    <property type="term" value="F:helicase activity"/>
    <property type="evidence" value="ECO:0007669"/>
    <property type="project" value="UniProtKB-KW"/>
</dbReference>
<sequence>MSSLIYFLDTYNELVQLFRTTRDKYRELDIPEFKIRLYNGEGARGYEFPTSNTLGAMVFESGITSNTYFDVIIQHKDGPPQRVNKLHPSYMSLQFPLLFIYRKSRYHTDLMIKSADGHGRARRIIMLAYCIYELHFRLQQYDLLFRDGSLFQQYIVGEHDGYEVGGRIILSISFTSGPRYMYAHYLDALAICRKMGNLHFFITFTCNVNWLEIKRFMAQYPELTASDSADVVNVIGVLYIVEFQKRGLPHCHTLLWVDSESKIKSAEDVDKYISAELPDPRIDPDGYNIVSETMMHGPCGAANMKASCIKGDKCGKSFPKKFNSKTFFDDNAFRAHINVEYCGWSMLIKYLFKYISKGTDRIFAQVSRPMAYWRILKFDIHHREPAVQILAVHLEDIQRITFRDKDRLRSLVDLPGKKNTTLTEWFAYNASNEMGRHLSYLEFPSEFVWHSDSKSWLPRRNNKDFFEVQTIKDVFYLTYKAACEALGLLGDDREWETTLEDACASTTFEQLRK</sequence>
<dbReference type="PANTHER" id="PTHR45786">
    <property type="entry name" value="DNA BINDING PROTEIN-LIKE"/>
    <property type="match status" value="1"/>
</dbReference>
<proteinExistence type="predicted"/>
<evidence type="ECO:0000259" key="1">
    <source>
        <dbReference type="Pfam" id="PF14214"/>
    </source>
</evidence>
<feature type="domain" description="Helitron helicase-like" evidence="1">
    <location>
        <begin position="161"/>
        <end position="233"/>
    </location>
</feature>
<dbReference type="PANTHER" id="PTHR45786:SF74">
    <property type="entry name" value="ATP-DEPENDENT DNA HELICASE"/>
    <property type="match status" value="1"/>
</dbReference>
<dbReference type="Pfam" id="PF14214">
    <property type="entry name" value="Helitron_like_N"/>
    <property type="match status" value="1"/>
</dbReference>
<evidence type="ECO:0000313" key="2">
    <source>
        <dbReference type="EMBL" id="GJU05005.1"/>
    </source>
</evidence>
<protein>
    <submittedName>
        <fullName evidence="2">DNA helicase</fullName>
    </submittedName>
</protein>
<dbReference type="InterPro" id="IPR025476">
    <property type="entry name" value="Helitron_helicase-like"/>
</dbReference>
<organism evidence="2 3">
    <name type="scientific">Tanacetum coccineum</name>
    <dbReference type="NCBI Taxonomy" id="301880"/>
    <lineage>
        <taxon>Eukaryota</taxon>
        <taxon>Viridiplantae</taxon>
        <taxon>Streptophyta</taxon>
        <taxon>Embryophyta</taxon>
        <taxon>Tracheophyta</taxon>
        <taxon>Spermatophyta</taxon>
        <taxon>Magnoliopsida</taxon>
        <taxon>eudicotyledons</taxon>
        <taxon>Gunneridae</taxon>
        <taxon>Pentapetalae</taxon>
        <taxon>asterids</taxon>
        <taxon>campanulids</taxon>
        <taxon>Asterales</taxon>
        <taxon>Asteraceae</taxon>
        <taxon>Asteroideae</taxon>
        <taxon>Anthemideae</taxon>
        <taxon>Anthemidinae</taxon>
        <taxon>Tanacetum</taxon>
    </lineage>
</organism>
<dbReference type="Proteomes" id="UP001151760">
    <property type="component" value="Unassembled WGS sequence"/>
</dbReference>
<gene>
    <name evidence="2" type="ORF">Tco_1121435</name>
</gene>
<reference evidence="2" key="1">
    <citation type="journal article" date="2022" name="Int. J. Mol. Sci.">
        <title>Draft Genome of Tanacetum Coccineum: Genomic Comparison of Closely Related Tanacetum-Family Plants.</title>
        <authorList>
            <person name="Yamashiro T."/>
            <person name="Shiraishi A."/>
            <person name="Nakayama K."/>
            <person name="Satake H."/>
        </authorList>
    </citation>
    <scope>NUCLEOTIDE SEQUENCE</scope>
</reference>